<dbReference type="EMBL" id="CP021112">
    <property type="protein sequence ID" value="ARQ02538.1"/>
    <property type="molecule type" value="Genomic_DNA"/>
</dbReference>
<dbReference type="AlphaFoldDB" id="A0A1W6ZZ40"/>
<protein>
    <recommendedName>
        <fullName evidence="1">DUF6894 domain-containing protein</fullName>
    </recommendedName>
</protein>
<gene>
    <name evidence="2" type="ORF">CAK95_28070</name>
</gene>
<dbReference type="OrthoDB" id="8296556at2"/>
<sequence length="85" mass="9742">MPRYYFNTRIDGELIRDPDGADLRDPDQAWTMARAMIRDILHDEETEPRLLRAAIEVTDEEGEIVLEFPFTEALIEPGQGSVSVH</sequence>
<evidence type="ECO:0000259" key="1">
    <source>
        <dbReference type="Pfam" id="PF21834"/>
    </source>
</evidence>
<dbReference type="Pfam" id="PF21834">
    <property type="entry name" value="DUF6894"/>
    <property type="match status" value="1"/>
</dbReference>
<name>A0A1W6ZZ40_9HYPH</name>
<keyword evidence="3" id="KW-1185">Reference proteome</keyword>
<feature type="domain" description="DUF6894" evidence="1">
    <location>
        <begin position="3"/>
        <end position="71"/>
    </location>
</feature>
<evidence type="ECO:0000313" key="3">
    <source>
        <dbReference type="Proteomes" id="UP000194137"/>
    </source>
</evidence>
<accession>A0A1W6ZZ40</accession>
<dbReference type="Proteomes" id="UP000194137">
    <property type="component" value="Chromosome"/>
</dbReference>
<dbReference type="KEGG" id="psin:CAK95_28070"/>
<dbReference type="InterPro" id="IPR054189">
    <property type="entry name" value="DUF6894"/>
</dbReference>
<dbReference type="RefSeq" id="WP_086090969.1">
    <property type="nucleotide sequence ID" value="NZ_CP021112.1"/>
</dbReference>
<reference evidence="2 3" key="1">
    <citation type="submission" date="2017-05" db="EMBL/GenBank/DDBJ databases">
        <title>Full genome sequence of Pseudorhodoplanes sinuspersici.</title>
        <authorList>
            <person name="Dastgheib S.M.M."/>
            <person name="Shavandi M."/>
            <person name="Tirandaz H."/>
        </authorList>
    </citation>
    <scope>NUCLEOTIDE SEQUENCE [LARGE SCALE GENOMIC DNA]</scope>
    <source>
        <strain evidence="2 3">RIPI110</strain>
    </source>
</reference>
<proteinExistence type="predicted"/>
<evidence type="ECO:0000313" key="2">
    <source>
        <dbReference type="EMBL" id="ARQ02538.1"/>
    </source>
</evidence>
<organism evidence="2 3">
    <name type="scientific">Pseudorhodoplanes sinuspersici</name>
    <dbReference type="NCBI Taxonomy" id="1235591"/>
    <lineage>
        <taxon>Bacteria</taxon>
        <taxon>Pseudomonadati</taxon>
        <taxon>Pseudomonadota</taxon>
        <taxon>Alphaproteobacteria</taxon>
        <taxon>Hyphomicrobiales</taxon>
        <taxon>Pseudorhodoplanes</taxon>
    </lineage>
</organism>